<name>A0A6M2BS93_9GAMM</name>
<comment type="caution">
    <text evidence="2">The sequence shown here is derived from an EMBL/GenBank/DDBJ whole genome shotgun (WGS) entry which is preliminary data.</text>
</comment>
<evidence type="ECO:0000313" key="3">
    <source>
        <dbReference type="Proteomes" id="UP000472676"/>
    </source>
</evidence>
<reference evidence="2 3" key="1">
    <citation type="journal article" date="2014" name="Int. J. Syst. Evol. Microbiol.">
        <title>Solimonas terrae sp. nov., isolated from soil.</title>
        <authorList>
            <person name="Kim S.J."/>
            <person name="Moon J.Y."/>
            <person name="Weon H.Y."/>
            <person name="Ahn J.H."/>
            <person name="Chen W.M."/>
            <person name="Kwon S.W."/>
        </authorList>
    </citation>
    <scope>NUCLEOTIDE SEQUENCE [LARGE SCALE GENOMIC DNA]</scope>
    <source>
        <strain evidence="2 3">KIS83-12</strain>
    </source>
</reference>
<dbReference type="Pfam" id="PF01966">
    <property type="entry name" value="HD"/>
    <property type="match status" value="1"/>
</dbReference>
<dbReference type="EMBL" id="JAAMOW010000004">
    <property type="protein sequence ID" value="NGY04973.1"/>
    <property type="molecule type" value="Genomic_DNA"/>
</dbReference>
<sequence>MLRHEIPTLDALLDAHRDALGPDFQAYRNHCYRVVNLCAELCAASSEQLEKIAIAAAFHDLGIWTDGTFDYLAPSRQRAEAHLAAIGKSEWADEVGAMIDQHHKLGRYRVAPAALIEAFRQADWCDVALGRLGFGLSAEWRRALREAFPNAGFHKRLLQLSGRRLLTHPWSPMPMLRW</sequence>
<evidence type="ECO:0000313" key="2">
    <source>
        <dbReference type="EMBL" id="NGY04973.1"/>
    </source>
</evidence>
<proteinExistence type="predicted"/>
<keyword evidence="3" id="KW-1185">Reference proteome</keyword>
<evidence type="ECO:0000259" key="1">
    <source>
        <dbReference type="Pfam" id="PF01966"/>
    </source>
</evidence>
<dbReference type="AlphaFoldDB" id="A0A6M2BS93"/>
<organism evidence="2 3">
    <name type="scientific">Solimonas terrae</name>
    <dbReference type="NCBI Taxonomy" id="1396819"/>
    <lineage>
        <taxon>Bacteria</taxon>
        <taxon>Pseudomonadati</taxon>
        <taxon>Pseudomonadota</taxon>
        <taxon>Gammaproteobacteria</taxon>
        <taxon>Nevskiales</taxon>
        <taxon>Nevskiaceae</taxon>
        <taxon>Solimonas</taxon>
    </lineage>
</organism>
<dbReference type="SUPFAM" id="SSF109604">
    <property type="entry name" value="HD-domain/PDEase-like"/>
    <property type="match status" value="1"/>
</dbReference>
<feature type="domain" description="HD" evidence="1">
    <location>
        <begin position="29"/>
        <end position="107"/>
    </location>
</feature>
<dbReference type="Gene3D" id="1.10.3210.10">
    <property type="entry name" value="Hypothetical protein af1432"/>
    <property type="match status" value="1"/>
</dbReference>
<gene>
    <name evidence="2" type="ORF">G7Y85_09360</name>
</gene>
<dbReference type="InterPro" id="IPR006674">
    <property type="entry name" value="HD_domain"/>
</dbReference>
<dbReference type="Proteomes" id="UP000472676">
    <property type="component" value="Unassembled WGS sequence"/>
</dbReference>
<accession>A0A6M2BS93</accession>
<dbReference type="RefSeq" id="WP_166255395.1">
    <property type="nucleotide sequence ID" value="NZ_JAAMOW010000004.1"/>
</dbReference>
<protein>
    <submittedName>
        <fullName evidence="2">HD domain-containing protein</fullName>
    </submittedName>
</protein>